<comment type="caution">
    <text evidence="3">The sequence shown here is derived from an EMBL/GenBank/DDBJ whole genome shotgun (WGS) entry which is preliminary data.</text>
</comment>
<dbReference type="Pfam" id="PF00990">
    <property type="entry name" value="GGDEF"/>
    <property type="match status" value="1"/>
</dbReference>
<evidence type="ECO:0000259" key="2">
    <source>
        <dbReference type="PROSITE" id="PS50887"/>
    </source>
</evidence>
<proteinExistence type="predicted"/>
<dbReference type="NCBIfam" id="TIGR00254">
    <property type="entry name" value="GGDEF"/>
    <property type="match status" value="1"/>
</dbReference>
<sequence>MAKTAGKNPGTTRFSFRRMALYGVALALALLIASAVMGAVLAVRDMRDQADVSLTNAKARIESSVAESFKLLESLAEQPTLYDRSVPVMDKVTMLDQVNEHFGYFLLCYVDDEMNVWDVTGSASLASRDFMQKCYSTGQGLVTDSFAAGADGVTLNYVVLAPLFDGGEMTGSLFVSLYFDDMVRILAESAVGPDVGSVLIGSRGQTMSATSGFVYDDMFLDPLRSSIAFGMTADVVERELMALNPVSFWTVDGLDVRYYTAVPIADTAWDAVCVTSFWDAYTKVMAALAPLIAAGLAIVAGVFLLLRRDFMCQMENARMLEKSVEELQRKVYDDGRSAEADIADILELTSSGLADGLTGTVTRSVFSSKLASALENARDSGSLYVLCFIDLDDFKTINDTYGHATGDAALKSIGYALRGYERRYDGMVGRYGGDEFVMLMTDIDDEGELHAVLDEMVGDLHVDIQVGDAVVSVHCSIGAAVWDRVSDADALLGQADNALYSVKQHGKEGYFVFGEEDAQ</sequence>
<reference evidence="3 4" key="1">
    <citation type="journal article" date="2018" name="Elife">
        <title>Discovery and characterization of a prevalent human gut bacterial enzyme sufficient for the inactivation of a family of plant toxins.</title>
        <authorList>
            <person name="Koppel N."/>
            <person name="Bisanz J.E."/>
            <person name="Pandelia M.E."/>
            <person name="Turnbaugh P.J."/>
            <person name="Balskus E.P."/>
        </authorList>
    </citation>
    <scope>NUCLEOTIDE SEQUENCE [LARGE SCALE GENOMIC DNA]</scope>
    <source>
        <strain evidence="3 4">W1 BHI 6</strain>
    </source>
</reference>
<dbReference type="RefSeq" id="WP_114532594.1">
    <property type="nucleotide sequence ID" value="NZ_JAQDVM010000003.1"/>
</dbReference>
<dbReference type="AlphaFoldDB" id="A0A369MNF8"/>
<evidence type="ECO:0000313" key="3">
    <source>
        <dbReference type="EMBL" id="RDB72755.1"/>
    </source>
</evidence>
<dbReference type="EMBL" id="PPTU01000002">
    <property type="protein sequence ID" value="RDB72755.1"/>
    <property type="molecule type" value="Genomic_DNA"/>
</dbReference>
<gene>
    <name evidence="3" type="ORF">C1875_01765</name>
</gene>
<feature type="domain" description="GGDEF" evidence="2">
    <location>
        <begin position="382"/>
        <end position="515"/>
    </location>
</feature>
<dbReference type="InterPro" id="IPR029787">
    <property type="entry name" value="Nucleotide_cyclase"/>
</dbReference>
<dbReference type="Proteomes" id="UP000253970">
    <property type="component" value="Unassembled WGS sequence"/>
</dbReference>
<dbReference type="InterPro" id="IPR052163">
    <property type="entry name" value="DGC-Regulatory_Protein"/>
</dbReference>
<feature type="transmembrane region" description="Helical" evidence="1">
    <location>
        <begin position="284"/>
        <end position="306"/>
    </location>
</feature>
<dbReference type="CDD" id="cd01949">
    <property type="entry name" value="GGDEF"/>
    <property type="match status" value="1"/>
</dbReference>
<evidence type="ECO:0000313" key="4">
    <source>
        <dbReference type="Proteomes" id="UP000253970"/>
    </source>
</evidence>
<keyword evidence="1" id="KW-0472">Membrane</keyword>
<dbReference type="PANTHER" id="PTHR46663">
    <property type="entry name" value="DIGUANYLATE CYCLASE DGCT-RELATED"/>
    <property type="match status" value="1"/>
</dbReference>
<protein>
    <submittedName>
        <fullName evidence="3">GGDEF domain-containing protein</fullName>
    </submittedName>
</protein>
<accession>A0A369MNF8</accession>
<keyword evidence="1" id="KW-0812">Transmembrane</keyword>
<dbReference type="InterPro" id="IPR000160">
    <property type="entry name" value="GGDEF_dom"/>
</dbReference>
<dbReference type="PANTHER" id="PTHR46663:SF2">
    <property type="entry name" value="GGDEF DOMAIN-CONTAINING PROTEIN"/>
    <property type="match status" value="1"/>
</dbReference>
<dbReference type="SMART" id="SM00267">
    <property type="entry name" value="GGDEF"/>
    <property type="match status" value="1"/>
</dbReference>
<keyword evidence="1" id="KW-1133">Transmembrane helix</keyword>
<name>A0A369MNF8_EGGLN</name>
<dbReference type="InterPro" id="IPR043128">
    <property type="entry name" value="Rev_trsase/Diguanyl_cyclase"/>
</dbReference>
<dbReference type="SUPFAM" id="SSF55073">
    <property type="entry name" value="Nucleotide cyclase"/>
    <property type="match status" value="1"/>
</dbReference>
<dbReference type="Gene3D" id="3.30.70.270">
    <property type="match status" value="1"/>
</dbReference>
<dbReference type="PROSITE" id="PS50887">
    <property type="entry name" value="GGDEF"/>
    <property type="match status" value="1"/>
</dbReference>
<organism evidence="3 4">
    <name type="scientific">Eggerthella lenta</name>
    <name type="common">Eubacterium lentum</name>
    <dbReference type="NCBI Taxonomy" id="84112"/>
    <lineage>
        <taxon>Bacteria</taxon>
        <taxon>Bacillati</taxon>
        <taxon>Actinomycetota</taxon>
        <taxon>Coriobacteriia</taxon>
        <taxon>Eggerthellales</taxon>
        <taxon>Eggerthellaceae</taxon>
        <taxon>Eggerthella</taxon>
    </lineage>
</organism>
<evidence type="ECO:0000256" key="1">
    <source>
        <dbReference type="SAM" id="Phobius"/>
    </source>
</evidence>